<proteinExistence type="predicted"/>
<dbReference type="InterPro" id="IPR032675">
    <property type="entry name" value="LRR_dom_sf"/>
</dbReference>
<accession>A0A1G9A6H5</accession>
<sequence>MGLKSMFQNSWFGVKDEKELNTPKNISKWLDKYGVKNYTINEDLTVDVDGSVDISDNQLKIIPVQFGKVNGYFDCSFNELTSLKGCPYDIEKYLNCSFNEITSLEYATRVVGSFDCSYNKLNSLKHAPVLVFEDFDCSENHLKSIEHAPVEVTGNFDCGYNKLLSLKGCPIKIGGDFDCSYNQLSTLEHSPKEVGGNFFCSDNQLVSLEHAPLMNGVPYFNDTIECSNNKFEDEQAEIKKYEELLYIKDINEFNLDTYGKINPTEEEINEFHLKEYESEQREQEAIERRAEQYYQDQEDKYGLDYDKNRLDVFASVAPHWQLFRDYGEINPEIDINKANGNYDNKDWVMQNENRYIVNLAITEKEHTHAYLSAFEYVSERLRNDKEVVDLYLDDNASNTEFIGEELNNDKEYILEKVKSQIHAGADYLSDSLKTDYDINLEFFKSYGQLDSVHDDLKSNIDFLKLVITDEPNIFFTLNDELRNDNELFNHAKQEYINQPEIKTSEYRPFPFLKDNEYLDNRQYMDNYIKAENLSNTLHSKINQKINNQENSNEEFTNSKKQFEDKVKEMGLMLKSSSEKNTTHKRKMKL</sequence>
<reference evidence="3" key="1">
    <citation type="submission" date="2016-10" db="EMBL/GenBank/DDBJ databases">
        <authorList>
            <person name="Varghese N."/>
            <person name="Submissions S."/>
        </authorList>
    </citation>
    <scope>NUCLEOTIDE SEQUENCE [LARGE SCALE GENOMIC DNA]</scope>
    <source>
        <strain evidence="3">CBMB127</strain>
    </source>
</reference>
<evidence type="ECO:0000256" key="1">
    <source>
        <dbReference type="SAM" id="Coils"/>
    </source>
</evidence>
<evidence type="ECO:0000313" key="2">
    <source>
        <dbReference type="EMBL" id="SDK22887.1"/>
    </source>
</evidence>
<dbReference type="AlphaFoldDB" id="A0A1G9A6H5"/>
<organism evidence="2 3">
    <name type="scientific">Methylophilus rhizosphaerae</name>
    <dbReference type="NCBI Taxonomy" id="492660"/>
    <lineage>
        <taxon>Bacteria</taxon>
        <taxon>Pseudomonadati</taxon>
        <taxon>Pseudomonadota</taxon>
        <taxon>Betaproteobacteria</taxon>
        <taxon>Nitrosomonadales</taxon>
        <taxon>Methylophilaceae</taxon>
        <taxon>Methylophilus</taxon>
    </lineage>
</organism>
<keyword evidence="3" id="KW-1185">Reference proteome</keyword>
<evidence type="ECO:0008006" key="4">
    <source>
        <dbReference type="Google" id="ProtNLM"/>
    </source>
</evidence>
<dbReference type="OrthoDB" id="5344916at2"/>
<dbReference type="STRING" id="492660.SAMN05192566_0714"/>
<evidence type="ECO:0000313" key="3">
    <source>
        <dbReference type="Proteomes" id="UP000198629"/>
    </source>
</evidence>
<gene>
    <name evidence="2" type="ORF">SAMN05192566_0714</name>
</gene>
<dbReference type="EMBL" id="FNFX01000001">
    <property type="protein sequence ID" value="SDK22887.1"/>
    <property type="molecule type" value="Genomic_DNA"/>
</dbReference>
<name>A0A1G9A6H5_9PROT</name>
<dbReference type="Proteomes" id="UP000198629">
    <property type="component" value="Unassembled WGS sequence"/>
</dbReference>
<dbReference type="RefSeq" id="WP_091469999.1">
    <property type="nucleotide sequence ID" value="NZ_FNFX01000001.1"/>
</dbReference>
<feature type="coiled-coil region" evidence="1">
    <location>
        <begin position="269"/>
        <end position="296"/>
    </location>
</feature>
<protein>
    <recommendedName>
        <fullName evidence="4">Leucine rich repeat-containing protein</fullName>
    </recommendedName>
</protein>
<dbReference type="Gene3D" id="3.80.10.10">
    <property type="entry name" value="Ribonuclease Inhibitor"/>
    <property type="match status" value="1"/>
</dbReference>
<keyword evidence="1" id="KW-0175">Coiled coil</keyword>